<dbReference type="EMBL" id="WUMK01000002">
    <property type="protein sequence ID" value="MXN44648.1"/>
    <property type="molecule type" value="Genomic_DNA"/>
</dbReference>
<evidence type="ECO:0000313" key="3">
    <source>
        <dbReference type="Proteomes" id="UP000435802"/>
    </source>
</evidence>
<evidence type="ECO:0000313" key="2">
    <source>
        <dbReference type="EMBL" id="MXN44648.1"/>
    </source>
</evidence>
<dbReference type="Gene3D" id="2.60.40.10">
    <property type="entry name" value="Immunoglobulins"/>
    <property type="match status" value="1"/>
</dbReference>
<organism evidence="2 3">
    <name type="scientific">Shinella kummerowiae</name>
    <dbReference type="NCBI Taxonomy" id="417745"/>
    <lineage>
        <taxon>Bacteria</taxon>
        <taxon>Pseudomonadati</taxon>
        <taxon>Pseudomonadota</taxon>
        <taxon>Alphaproteobacteria</taxon>
        <taxon>Hyphomicrobiales</taxon>
        <taxon>Rhizobiaceae</taxon>
        <taxon>Shinella</taxon>
    </lineage>
</organism>
<keyword evidence="3" id="KW-1185">Reference proteome</keyword>
<dbReference type="RefSeq" id="WP_160857627.1">
    <property type="nucleotide sequence ID" value="NZ_WUMK01000002.1"/>
</dbReference>
<dbReference type="OrthoDB" id="5593939at2"/>
<feature type="signal peptide" evidence="1">
    <location>
        <begin position="1"/>
        <end position="18"/>
    </location>
</feature>
<evidence type="ECO:0000256" key="1">
    <source>
        <dbReference type="SAM" id="SignalP"/>
    </source>
</evidence>
<dbReference type="Pfam" id="PF05345">
    <property type="entry name" value="He_PIG"/>
    <property type="match status" value="1"/>
</dbReference>
<dbReference type="AlphaFoldDB" id="A0A6N8SAR1"/>
<accession>A0A6N8SAR1</accession>
<dbReference type="Proteomes" id="UP000435802">
    <property type="component" value="Unassembled WGS sequence"/>
</dbReference>
<proteinExistence type="predicted"/>
<keyword evidence="1" id="KW-0732">Signal</keyword>
<reference evidence="2 3" key="1">
    <citation type="submission" date="2019-12" db="EMBL/GenBank/DDBJ databases">
        <title>Shinella kummerowiae sp. nov., a symbiotic bacterium isolated from root nodules of the herbal legume Kummerowia stipulacea.</title>
        <authorList>
            <person name="Gao J."/>
        </authorList>
    </citation>
    <scope>NUCLEOTIDE SEQUENCE [LARGE SCALE GENOMIC DNA]</scope>
    <source>
        <strain evidence="2 3">CCBAU 25048</strain>
    </source>
</reference>
<protein>
    <submittedName>
        <fullName evidence="2">Uncharacterized protein</fullName>
    </submittedName>
</protein>
<sequence>MLKLIFAATILIASNASAGSIIFRSPTSGTLAAIADPAPTQPEPEQPAFGIRYQPIQVAAGASISIMPIGDVSGYTFAARNPLPPALALDAATGKIIGLAVVAGIYNITIRAAKDSASSDLMLSITIS</sequence>
<feature type="chain" id="PRO_5026746354" evidence="1">
    <location>
        <begin position="19"/>
        <end position="128"/>
    </location>
</feature>
<name>A0A6N8SAR1_9HYPH</name>
<gene>
    <name evidence="2" type="ORF">GR138_05570</name>
</gene>
<dbReference type="InterPro" id="IPR013783">
    <property type="entry name" value="Ig-like_fold"/>
</dbReference>
<comment type="caution">
    <text evidence="2">The sequence shown here is derived from an EMBL/GenBank/DDBJ whole genome shotgun (WGS) entry which is preliminary data.</text>
</comment>